<evidence type="ECO:0000256" key="2">
    <source>
        <dbReference type="SAM" id="MobiDB-lite"/>
    </source>
</evidence>
<accession>K1QZH6</accession>
<dbReference type="AlphaFoldDB" id="K1QZH6"/>
<dbReference type="HOGENOM" id="CLU_408960_0_0_1"/>
<feature type="compositionally biased region" description="Basic residues" evidence="2">
    <location>
        <begin position="76"/>
        <end position="85"/>
    </location>
</feature>
<protein>
    <submittedName>
        <fullName evidence="3">Golgin-45</fullName>
    </submittedName>
</protein>
<feature type="region of interest" description="Disordered" evidence="2">
    <location>
        <begin position="65"/>
        <end position="89"/>
    </location>
</feature>
<evidence type="ECO:0000256" key="1">
    <source>
        <dbReference type="SAM" id="Coils"/>
    </source>
</evidence>
<dbReference type="PANTHER" id="PTHR13066:SF2">
    <property type="entry name" value="GOLGIN-45"/>
    <property type="match status" value="1"/>
</dbReference>
<dbReference type="PANTHER" id="PTHR13066">
    <property type="entry name" value="BASIC LEUCINE ZIPPER NUCLEAR FACTOR 1 BLZF1 PROTEIN"/>
    <property type="match status" value="1"/>
</dbReference>
<keyword evidence="1" id="KW-0175">Coiled coil</keyword>
<proteinExistence type="predicted"/>
<organism evidence="3">
    <name type="scientific">Magallana gigas</name>
    <name type="common">Pacific oyster</name>
    <name type="synonym">Crassostrea gigas</name>
    <dbReference type="NCBI Taxonomy" id="29159"/>
    <lineage>
        <taxon>Eukaryota</taxon>
        <taxon>Metazoa</taxon>
        <taxon>Spiralia</taxon>
        <taxon>Lophotrochozoa</taxon>
        <taxon>Mollusca</taxon>
        <taxon>Bivalvia</taxon>
        <taxon>Autobranchia</taxon>
        <taxon>Pteriomorphia</taxon>
        <taxon>Ostreida</taxon>
        <taxon>Ostreoidea</taxon>
        <taxon>Ostreidae</taxon>
        <taxon>Magallana</taxon>
    </lineage>
</organism>
<dbReference type="GO" id="GO:0043001">
    <property type="term" value="P:Golgi to plasma membrane protein transport"/>
    <property type="evidence" value="ECO:0007669"/>
    <property type="project" value="InterPro"/>
</dbReference>
<name>K1QZH6_MAGGI</name>
<reference evidence="3" key="1">
    <citation type="journal article" date="2012" name="Nature">
        <title>The oyster genome reveals stress adaptation and complexity of shell formation.</title>
        <authorList>
            <person name="Zhang G."/>
            <person name="Fang X."/>
            <person name="Guo X."/>
            <person name="Li L."/>
            <person name="Luo R."/>
            <person name="Xu F."/>
            <person name="Yang P."/>
            <person name="Zhang L."/>
            <person name="Wang X."/>
            <person name="Qi H."/>
            <person name="Xiong Z."/>
            <person name="Que H."/>
            <person name="Xie Y."/>
            <person name="Holland P.W."/>
            <person name="Paps J."/>
            <person name="Zhu Y."/>
            <person name="Wu F."/>
            <person name="Chen Y."/>
            <person name="Wang J."/>
            <person name="Peng C."/>
            <person name="Meng J."/>
            <person name="Yang L."/>
            <person name="Liu J."/>
            <person name="Wen B."/>
            <person name="Zhang N."/>
            <person name="Huang Z."/>
            <person name="Zhu Q."/>
            <person name="Feng Y."/>
            <person name="Mount A."/>
            <person name="Hedgecock D."/>
            <person name="Xu Z."/>
            <person name="Liu Y."/>
            <person name="Domazet-Loso T."/>
            <person name="Du Y."/>
            <person name="Sun X."/>
            <person name="Zhang S."/>
            <person name="Liu B."/>
            <person name="Cheng P."/>
            <person name="Jiang X."/>
            <person name="Li J."/>
            <person name="Fan D."/>
            <person name="Wang W."/>
            <person name="Fu W."/>
            <person name="Wang T."/>
            <person name="Wang B."/>
            <person name="Zhang J."/>
            <person name="Peng Z."/>
            <person name="Li Y."/>
            <person name="Li N."/>
            <person name="Wang J."/>
            <person name="Chen M."/>
            <person name="He Y."/>
            <person name="Tan F."/>
            <person name="Song X."/>
            <person name="Zheng Q."/>
            <person name="Huang R."/>
            <person name="Yang H."/>
            <person name="Du X."/>
            <person name="Chen L."/>
            <person name="Yang M."/>
            <person name="Gaffney P.M."/>
            <person name="Wang S."/>
            <person name="Luo L."/>
            <person name="She Z."/>
            <person name="Ming Y."/>
            <person name="Huang W."/>
            <person name="Zhang S."/>
            <person name="Huang B."/>
            <person name="Zhang Y."/>
            <person name="Qu T."/>
            <person name="Ni P."/>
            <person name="Miao G."/>
            <person name="Wang J."/>
            <person name="Wang Q."/>
            <person name="Steinberg C.E."/>
            <person name="Wang H."/>
            <person name="Li N."/>
            <person name="Qian L."/>
            <person name="Zhang G."/>
            <person name="Li Y."/>
            <person name="Yang H."/>
            <person name="Liu X."/>
            <person name="Wang J."/>
            <person name="Yin Y."/>
            <person name="Wang J."/>
        </authorList>
    </citation>
    <scope>NUCLEOTIDE SEQUENCE [LARGE SCALE GENOMIC DNA]</scope>
    <source>
        <strain evidence="3">05x7-T-G4-1.051#20</strain>
    </source>
</reference>
<dbReference type="InParanoid" id="K1QZH6"/>
<dbReference type="GO" id="GO:0000139">
    <property type="term" value="C:Golgi membrane"/>
    <property type="evidence" value="ECO:0007669"/>
    <property type="project" value="TreeGrafter"/>
</dbReference>
<gene>
    <name evidence="3" type="ORF">CGI_10018337</name>
</gene>
<feature type="coiled-coil region" evidence="1">
    <location>
        <begin position="186"/>
        <end position="213"/>
    </location>
</feature>
<dbReference type="GO" id="GO:0007030">
    <property type="term" value="P:Golgi organization"/>
    <property type="evidence" value="ECO:0007669"/>
    <property type="project" value="InterPro"/>
</dbReference>
<feature type="region of interest" description="Disordered" evidence="2">
    <location>
        <begin position="124"/>
        <end position="160"/>
    </location>
</feature>
<dbReference type="EMBL" id="JH815933">
    <property type="protein sequence ID" value="EKC34260.1"/>
    <property type="molecule type" value="Genomic_DNA"/>
</dbReference>
<dbReference type="InterPro" id="IPR027095">
    <property type="entry name" value="Golgin-45"/>
</dbReference>
<evidence type="ECO:0000313" key="3">
    <source>
        <dbReference type="EMBL" id="EKC34260.1"/>
    </source>
</evidence>
<sequence length="672" mass="75373">MSAVENEMHESDREGARVNVWSVLCYTVNSLGSYRGAMPVLFKNFSSITMAEPSVRPKTIIANPQVIRETSSEAHNKRKDGRKSKAALEDKGTILVRQPLPKYSFQTQTRTPSVETKYTQPVANVEPYPRGSSSENGGKIVSKVSPLKAGDTETGRQSVGVKEAAVRMTPELVQINSKESTGITSGGSESEEIRRLREENAALKNQLDTQITSLTKQLDVQHQVNTELKKLLVASVGDDLHFTMEHLVRDKAQLSKELGHFSKKRSEDYEHLDKISIQADMWRSKFLASRLMIDELAADKAYLAMNCQESHNALQQMLNERHELRRNLFETYKSLEQIRSAFDPLTSQRTTKPPSTNALDLARMNQRLTENIRYRLLPHDNVIQIEAGPAWEDNLTLAESYAHQLLSRETEKETNQMTLTSAMANRYHPYANFDNLTFNCCEKCKGELTAAQADITTGSYKELLQSYLSGQLSSALGACQVEALRREFKSFVDVIEKSMDDFKEKTEADFKKKQGYVGGSRFDNPGAVVNPLCLARDPEWGIYQDGVSEYKSYIFGAEFETAGSSMGSVHNYDVPCAVCLTQNRSVVKMFPARKTCYKGWILEYTGYLMAGYHKHKAGTTYTCFDSVPDTINGSGNNMDGYLVYQVEARCGSLKCPPYVEGREIVCAVCSKQ</sequence>